<feature type="compositionally biased region" description="Basic and acidic residues" evidence="3">
    <location>
        <begin position="234"/>
        <end position="257"/>
    </location>
</feature>
<feature type="signal peptide" evidence="4">
    <location>
        <begin position="1"/>
        <end position="18"/>
    </location>
</feature>
<feature type="domain" description="EF-hand" evidence="5">
    <location>
        <begin position="50"/>
        <end position="122"/>
    </location>
</feature>
<name>A0A0C2XTM2_SERVB</name>
<dbReference type="GO" id="GO:0005793">
    <property type="term" value="C:endoplasmic reticulum-Golgi intermediate compartment"/>
    <property type="evidence" value="ECO:0007669"/>
    <property type="project" value="TreeGrafter"/>
</dbReference>
<keyword evidence="1 4" id="KW-0732">Signal</keyword>
<dbReference type="InterPro" id="IPR011992">
    <property type="entry name" value="EF-hand-dom_pair"/>
</dbReference>
<dbReference type="STRING" id="933852.A0A0C2XTM2"/>
<reference evidence="6 7" key="1">
    <citation type="submission" date="2014-04" db="EMBL/GenBank/DDBJ databases">
        <authorList>
            <consortium name="DOE Joint Genome Institute"/>
            <person name="Kuo A."/>
            <person name="Zuccaro A."/>
            <person name="Kohler A."/>
            <person name="Nagy L.G."/>
            <person name="Floudas D."/>
            <person name="Copeland A."/>
            <person name="Barry K.W."/>
            <person name="Cichocki N."/>
            <person name="Veneault-Fourrey C."/>
            <person name="LaButti K."/>
            <person name="Lindquist E.A."/>
            <person name="Lipzen A."/>
            <person name="Lundell T."/>
            <person name="Morin E."/>
            <person name="Murat C."/>
            <person name="Sun H."/>
            <person name="Tunlid A."/>
            <person name="Henrissat B."/>
            <person name="Grigoriev I.V."/>
            <person name="Hibbett D.S."/>
            <person name="Martin F."/>
            <person name="Nordberg H.P."/>
            <person name="Cantor M.N."/>
            <person name="Hua S.X."/>
        </authorList>
    </citation>
    <scope>NUCLEOTIDE SEQUENCE [LARGE SCALE GENOMIC DNA]</scope>
    <source>
        <strain evidence="6 7">MAFF 305830</strain>
    </source>
</reference>
<protein>
    <recommendedName>
        <fullName evidence="5">EF-hand domain-containing protein</fullName>
    </recommendedName>
</protein>
<dbReference type="PANTHER" id="PTHR19237">
    <property type="entry name" value="NUCLEOBINDIN"/>
    <property type="match status" value="1"/>
</dbReference>
<organism evidence="6 7">
    <name type="scientific">Serendipita vermifera MAFF 305830</name>
    <dbReference type="NCBI Taxonomy" id="933852"/>
    <lineage>
        <taxon>Eukaryota</taxon>
        <taxon>Fungi</taxon>
        <taxon>Dikarya</taxon>
        <taxon>Basidiomycota</taxon>
        <taxon>Agaricomycotina</taxon>
        <taxon>Agaricomycetes</taxon>
        <taxon>Sebacinales</taxon>
        <taxon>Serendipitaceae</taxon>
        <taxon>Serendipita</taxon>
    </lineage>
</organism>
<gene>
    <name evidence="6" type="ORF">M408DRAFT_326881</name>
</gene>
<evidence type="ECO:0000256" key="4">
    <source>
        <dbReference type="SAM" id="SignalP"/>
    </source>
</evidence>
<evidence type="ECO:0000259" key="5">
    <source>
        <dbReference type="Pfam" id="PF13499"/>
    </source>
</evidence>
<dbReference type="InterPro" id="IPR040250">
    <property type="entry name" value="Nucleobindin"/>
</dbReference>
<evidence type="ECO:0000256" key="2">
    <source>
        <dbReference type="ARBA" id="ARBA00022837"/>
    </source>
</evidence>
<dbReference type="AlphaFoldDB" id="A0A0C2XTM2"/>
<evidence type="ECO:0000256" key="3">
    <source>
        <dbReference type="SAM" id="MobiDB-lite"/>
    </source>
</evidence>
<feature type="region of interest" description="Disordered" evidence="3">
    <location>
        <begin position="229"/>
        <end position="270"/>
    </location>
</feature>
<feature type="chain" id="PRO_5002174357" description="EF-hand domain-containing protein" evidence="4">
    <location>
        <begin position="19"/>
        <end position="291"/>
    </location>
</feature>
<evidence type="ECO:0000313" key="6">
    <source>
        <dbReference type="EMBL" id="KIM32252.1"/>
    </source>
</evidence>
<dbReference type="HOGENOM" id="CLU_060583_0_0_1"/>
<dbReference type="GO" id="GO:0070062">
    <property type="term" value="C:extracellular exosome"/>
    <property type="evidence" value="ECO:0007669"/>
    <property type="project" value="TreeGrafter"/>
</dbReference>
<dbReference type="PANTHER" id="PTHR19237:SF20">
    <property type="entry name" value="NUCLEOBINDIN 1"/>
    <property type="match status" value="1"/>
</dbReference>
<dbReference type="SUPFAM" id="SSF47473">
    <property type="entry name" value="EF-hand"/>
    <property type="match status" value="1"/>
</dbReference>
<dbReference type="PROSITE" id="PS00018">
    <property type="entry name" value="EF_HAND_1"/>
    <property type="match status" value="1"/>
</dbReference>
<dbReference type="OrthoDB" id="289247at2759"/>
<keyword evidence="7" id="KW-1185">Reference proteome</keyword>
<dbReference type="Pfam" id="PF13499">
    <property type="entry name" value="EF-hand_7"/>
    <property type="match status" value="1"/>
</dbReference>
<accession>A0A0C2XTM2</accession>
<evidence type="ECO:0000313" key="7">
    <source>
        <dbReference type="Proteomes" id="UP000054097"/>
    </source>
</evidence>
<dbReference type="Gene3D" id="1.10.238.10">
    <property type="entry name" value="EF-hand"/>
    <property type="match status" value="1"/>
</dbReference>
<dbReference type="GO" id="GO:0005509">
    <property type="term" value="F:calcium ion binding"/>
    <property type="evidence" value="ECO:0007669"/>
    <property type="project" value="InterPro"/>
</dbReference>
<keyword evidence="2" id="KW-0106">Calcium</keyword>
<proteinExistence type="predicted"/>
<dbReference type="Proteomes" id="UP000054097">
    <property type="component" value="Unassembled WGS sequence"/>
</dbReference>
<reference evidence="7" key="2">
    <citation type="submission" date="2015-01" db="EMBL/GenBank/DDBJ databases">
        <title>Evolutionary Origins and Diversification of the Mycorrhizal Mutualists.</title>
        <authorList>
            <consortium name="DOE Joint Genome Institute"/>
            <consortium name="Mycorrhizal Genomics Consortium"/>
            <person name="Kohler A."/>
            <person name="Kuo A."/>
            <person name="Nagy L.G."/>
            <person name="Floudas D."/>
            <person name="Copeland A."/>
            <person name="Barry K.W."/>
            <person name="Cichocki N."/>
            <person name="Veneault-Fourrey C."/>
            <person name="LaButti K."/>
            <person name="Lindquist E.A."/>
            <person name="Lipzen A."/>
            <person name="Lundell T."/>
            <person name="Morin E."/>
            <person name="Murat C."/>
            <person name="Riley R."/>
            <person name="Ohm R."/>
            <person name="Sun H."/>
            <person name="Tunlid A."/>
            <person name="Henrissat B."/>
            <person name="Grigoriev I.V."/>
            <person name="Hibbett D.S."/>
            <person name="Martin F."/>
        </authorList>
    </citation>
    <scope>NUCLEOTIDE SEQUENCE [LARGE SCALE GENOMIC DNA]</scope>
    <source>
        <strain evidence="7">MAFF 305830</strain>
    </source>
</reference>
<dbReference type="InterPro" id="IPR018247">
    <property type="entry name" value="EF_Hand_1_Ca_BS"/>
</dbReference>
<dbReference type="EMBL" id="KN824280">
    <property type="protein sequence ID" value="KIM32252.1"/>
    <property type="molecule type" value="Genomic_DNA"/>
</dbReference>
<dbReference type="InterPro" id="IPR002048">
    <property type="entry name" value="EF_hand_dom"/>
</dbReference>
<sequence length="291" mass="33099">MPFLRLLLLGAAAGLVNGHGQHAEQDGAASDAKNYAEQHMRQEHHIDSFDLGSFFQLHDLNRDGFWDRAEIEAVYGVHHEYSKAKTPDEQAQQAKADKIVNAVLAKMDTNGNGLIEMAEFEAAGWEGLQSFKELGADGHHYDVESEFFLHHEEVFHSTPETQTDEAYSHKEDLEHFAQHEQIELDEENKERAYQGLPPVRNLEEAEAAKARDIAEDEARAKKAGVPLRFARQPPPEKQDPRIKFRDAGEEAVAKPEYGEGESGYMRPKSATDKLRKNVPYKYKFRRNWGDF</sequence>
<evidence type="ECO:0000256" key="1">
    <source>
        <dbReference type="ARBA" id="ARBA00022729"/>
    </source>
</evidence>